<keyword evidence="2 5" id="KW-0694">RNA-binding</keyword>
<keyword evidence="9" id="KW-1185">Reference proteome</keyword>
<dbReference type="SUPFAM" id="SSF54928">
    <property type="entry name" value="RNA-binding domain, RBD"/>
    <property type="match status" value="1"/>
</dbReference>
<protein>
    <submittedName>
        <fullName evidence="8">LAFE_0B04808g1_1</fullName>
    </submittedName>
</protein>
<evidence type="ECO:0000259" key="7">
    <source>
        <dbReference type="PROSITE" id="PS50102"/>
    </source>
</evidence>
<dbReference type="STRING" id="4955.A0A1G4M878"/>
<dbReference type="Proteomes" id="UP000190831">
    <property type="component" value="Chromosome B"/>
</dbReference>
<dbReference type="AlphaFoldDB" id="A0A1G4M878"/>
<dbReference type="EMBL" id="LT598489">
    <property type="protein sequence ID" value="SCV99892.1"/>
    <property type="molecule type" value="Genomic_DNA"/>
</dbReference>
<feature type="region of interest" description="Disordered" evidence="6">
    <location>
        <begin position="212"/>
        <end position="273"/>
    </location>
</feature>
<dbReference type="GO" id="GO:0000398">
    <property type="term" value="P:mRNA splicing, via spliceosome"/>
    <property type="evidence" value="ECO:0007669"/>
    <property type="project" value="TreeGrafter"/>
</dbReference>
<sequence length="273" mass="31775">MSLSNALSSKMFQPRPPLQYIRPTDHPIENRKTNPNIQGLAPYLHALNSYREEFEKGSEQNHLKIYEDAGNARHREMNELQEKVNLWSPETDENIQGSDPYRTIFVGRLPYEITEIELQKEFVRFGEIEKVRVVRNKSTNKSRGYGFILFKEEISARNAFREIGVHRGIEINGRPVIVDIERGRTVKYFKPRRLGGGLGGRGYMKRDKMAKFTNEDSRPPRSHPPRNSSPAYPRSRFGGFNPAKRPLPNQNSVTYKSRQDRSRRLDRSARPEY</sequence>
<dbReference type="PANTHER" id="PTHR13952:SF5">
    <property type="entry name" value="U1 SMALL NUCLEAR RIBONUCLEOPROTEIN 70 KDA"/>
    <property type="match status" value="1"/>
</dbReference>
<dbReference type="InterPro" id="IPR022023">
    <property type="entry name" value="U1snRNP70_N"/>
</dbReference>
<dbReference type="CDD" id="cd21615">
    <property type="entry name" value="RRM_SNP1_like"/>
    <property type="match status" value="1"/>
</dbReference>
<dbReference type="InterPro" id="IPR051183">
    <property type="entry name" value="U1_U11-U12_snRNP_70-35kDa"/>
</dbReference>
<gene>
    <name evidence="8" type="ORF">LAFE_0B04808G</name>
</gene>
<feature type="compositionally biased region" description="Polar residues" evidence="6">
    <location>
        <begin position="1"/>
        <end position="11"/>
    </location>
</feature>
<dbReference type="PROSITE" id="PS50102">
    <property type="entry name" value="RRM"/>
    <property type="match status" value="1"/>
</dbReference>
<reference evidence="9" key="1">
    <citation type="submission" date="2016-03" db="EMBL/GenBank/DDBJ databases">
        <authorList>
            <person name="Devillers H."/>
        </authorList>
    </citation>
    <scope>NUCLEOTIDE SEQUENCE [LARGE SCALE GENOMIC DNA]</scope>
</reference>
<dbReference type="InterPro" id="IPR012677">
    <property type="entry name" value="Nucleotide-bd_a/b_plait_sf"/>
</dbReference>
<dbReference type="GO" id="GO:0071011">
    <property type="term" value="C:precatalytic spliceosome"/>
    <property type="evidence" value="ECO:0007669"/>
    <property type="project" value="TreeGrafter"/>
</dbReference>
<comment type="subcellular location">
    <subcellularLocation>
        <location evidence="1">Nucleus</location>
    </subcellularLocation>
</comment>
<dbReference type="Gene3D" id="3.30.70.330">
    <property type="match status" value="1"/>
</dbReference>
<dbReference type="Pfam" id="PF12220">
    <property type="entry name" value="U1snRNP70_N"/>
    <property type="match status" value="1"/>
</dbReference>
<feature type="compositionally biased region" description="Basic and acidic residues" evidence="6">
    <location>
        <begin position="257"/>
        <end position="273"/>
    </location>
</feature>
<proteinExistence type="predicted"/>
<evidence type="ECO:0000313" key="9">
    <source>
        <dbReference type="Proteomes" id="UP000190831"/>
    </source>
</evidence>
<feature type="region of interest" description="Disordered" evidence="6">
    <location>
        <begin position="1"/>
        <end position="36"/>
    </location>
</feature>
<organism evidence="8 9">
    <name type="scientific">Lachancea fermentati</name>
    <name type="common">Zygosaccharomyces fermentati</name>
    <dbReference type="NCBI Taxonomy" id="4955"/>
    <lineage>
        <taxon>Eukaryota</taxon>
        <taxon>Fungi</taxon>
        <taxon>Dikarya</taxon>
        <taxon>Ascomycota</taxon>
        <taxon>Saccharomycotina</taxon>
        <taxon>Saccharomycetes</taxon>
        <taxon>Saccharomycetales</taxon>
        <taxon>Saccharomycetaceae</taxon>
        <taxon>Lachancea</taxon>
    </lineage>
</organism>
<keyword evidence="4" id="KW-0687">Ribonucleoprotein</keyword>
<feature type="domain" description="RRM" evidence="7">
    <location>
        <begin position="102"/>
        <end position="183"/>
    </location>
</feature>
<keyword evidence="3" id="KW-0539">Nucleus</keyword>
<dbReference type="SMART" id="SM00360">
    <property type="entry name" value="RRM"/>
    <property type="match status" value="1"/>
</dbReference>
<dbReference type="OMA" id="PPKFYDG"/>
<dbReference type="InterPro" id="IPR000504">
    <property type="entry name" value="RRM_dom"/>
</dbReference>
<dbReference type="OrthoDB" id="4207594at2759"/>
<evidence type="ECO:0000256" key="4">
    <source>
        <dbReference type="ARBA" id="ARBA00023274"/>
    </source>
</evidence>
<evidence type="ECO:0000256" key="3">
    <source>
        <dbReference type="ARBA" id="ARBA00023242"/>
    </source>
</evidence>
<evidence type="ECO:0000256" key="6">
    <source>
        <dbReference type="SAM" id="MobiDB-lite"/>
    </source>
</evidence>
<feature type="compositionally biased region" description="Basic and acidic residues" evidence="6">
    <location>
        <begin position="23"/>
        <end position="32"/>
    </location>
</feature>
<dbReference type="GO" id="GO:0003729">
    <property type="term" value="F:mRNA binding"/>
    <property type="evidence" value="ECO:0007669"/>
    <property type="project" value="TreeGrafter"/>
</dbReference>
<evidence type="ECO:0000256" key="1">
    <source>
        <dbReference type="ARBA" id="ARBA00004123"/>
    </source>
</evidence>
<dbReference type="Pfam" id="PF00076">
    <property type="entry name" value="RRM_1"/>
    <property type="match status" value="1"/>
</dbReference>
<dbReference type="GO" id="GO:0030619">
    <property type="term" value="F:U1 snRNA binding"/>
    <property type="evidence" value="ECO:0007669"/>
    <property type="project" value="TreeGrafter"/>
</dbReference>
<evidence type="ECO:0000256" key="5">
    <source>
        <dbReference type="PROSITE-ProRule" id="PRU00176"/>
    </source>
</evidence>
<dbReference type="GO" id="GO:0005685">
    <property type="term" value="C:U1 snRNP"/>
    <property type="evidence" value="ECO:0007669"/>
    <property type="project" value="TreeGrafter"/>
</dbReference>
<dbReference type="GO" id="GO:0071004">
    <property type="term" value="C:U2-type prespliceosome"/>
    <property type="evidence" value="ECO:0007669"/>
    <property type="project" value="TreeGrafter"/>
</dbReference>
<evidence type="ECO:0000313" key="8">
    <source>
        <dbReference type="EMBL" id="SCV99892.1"/>
    </source>
</evidence>
<name>A0A1G4M878_LACFM</name>
<dbReference type="InterPro" id="IPR035979">
    <property type="entry name" value="RBD_domain_sf"/>
</dbReference>
<accession>A0A1G4M878</accession>
<evidence type="ECO:0000256" key="2">
    <source>
        <dbReference type="ARBA" id="ARBA00022884"/>
    </source>
</evidence>
<dbReference type="PANTHER" id="PTHR13952">
    <property type="entry name" value="U1 SMALL NUCLEAR RIBONUCLEOPROTEIN 70 KD"/>
    <property type="match status" value="1"/>
</dbReference>